<reference evidence="13" key="2">
    <citation type="submission" date="2025-08" db="UniProtKB">
        <authorList>
            <consortium name="Ensembl"/>
        </authorList>
    </citation>
    <scope>IDENTIFICATION</scope>
</reference>
<evidence type="ECO:0000256" key="8">
    <source>
        <dbReference type="ARBA" id="ARBA00023040"/>
    </source>
</evidence>
<accession>A0A0D9S6A5</accession>
<dbReference type="eggNOG" id="ENOG502RD1P">
    <property type="taxonomic scope" value="Eukaryota"/>
</dbReference>
<evidence type="ECO:0000256" key="6">
    <source>
        <dbReference type="ARBA" id="ARBA00022692"/>
    </source>
</evidence>
<dbReference type="GO" id="GO:0016503">
    <property type="term" value="F:pheromone receptor activity"/>
    <property type="evidence" value="ECO:0007669"/>
    <property type="project" value="InterPro"/>
</dbReference>
<proteinExistence type="inferred from homology"/>
<reference evidence="13 14" key="1">
    <citation type="submission" date="2014-03" db="EMBL/GenBank/DDBJ databases">
        <authorList>
            <person name="Warren W."/>
            <person name="Wilson R.K."/>
        </authorList>
    </citation>
    <scope>NUCLEOTIDE SEQUENCE</scope>
</reference>
<name>A0A0D9S6A5_CHLSB</name>
<organism evidence="13 14">
    <name type="scientific">Chlorocebus sabaeus</name>
    <name type="common">Green monkey</name>
    <name type="synonym">Simia sabaea</name>
    <dbReference type="NCBI Taxonomy" id="60711"/>
    <lineage>
        <taxon>Eukaryota</taxon>
        <taxon>Metazoa</taxon>
        <taxon>Chordata</taxon>
        <taxon>Craniata</taxon>
        <taxon>Vertebrata</taxon>
        <taxon>Euteleostomi</taxon>
        <taxon>Mammalia</taxon>
        <taxon>Eutheria</taxon>
        <taxon>Euarchontoglires</taxon>
        <taxon>Primates</taxon>
        <taxon>Haplorrhini</taxon>
        <taxon>Catarrhini</taxon>
        <taxon>Cercopithecidae</taxon>
        <taxon>Cercopithecinae</taxon>
        <taxon>Chlorocebus</taxon>
    </lineage>
</organism>
<keyword evidence="11 12" id="KW-0807">Transducer</keyword>
<comment type="caution">
    <text evidence="12">Lacks conserved residue(s) required for the propagation of feature annotation.</text>
</comment>
<dbReference type="InterPro" id="IPR004072">
    <property type="entry name" value="Vmron_rcpt_1"/>
</dbReference>
<evidence type="ECO:0000256" key="7">
    <source>
        <dbReference type="ARBA" id="ARBA00022989"/>
    </source>
</evidence>
<dbReference type="Ensembl" id="ENSCSAT00000016899.1">
    <property type="protein sequence ID" value="ENSCSAP00000016394.1"/>
    <property type="gene ID" value="ENSCSAG00000001632.1"/>
</dbReference>
<comment type="similarity">
    <text evidence="3 12">Belongs to the G-protein coupled receptor 1 family.</text>
</comment>
<evidence type="ECO:0000256" key="4">
    <source>
        <dbReference type="ARBA" id="ARBA00022475"/>
    </source>
</evidence>
<evidence type="ECO:0000313" key="14">
    <source>
        <dbReference type="Proteomes" id="UP000029965"/>
    </source>
</evidence>
<keyword evidence="5 12" id="KW-0589">Pheromone response</keyword>
<dbReference type="SUPFAM" id="SSF81321">
    <property type="entry name" value="Family A G protein-coupled receptor-like"/>
    <property type="match status" value="1"/>
</dbReference>
<keyword evidence="8 12" id="KW-0297">G-protein coupled receptor</keyword>
<feature type="transmembrane region" description="Helical" evidence="12">
    <location>
        <begin position="25"/>
        <end position="45"/>
    </location>
</feature>
<evidence type="ECO:0000256" key="10">
    <source>
        <dbReference type="ARBA" id="ARBA00023170"/>
    </source>
</evidence>
<evidence type="ECO:0000256" key="1">
    <source>
        <dbReference type="ARBA" id="ARBA00003878"/>
    </source>
</evidence>
<dbReference type="OMA" id="CQCITIA"/>
<keyword evidence="14" id="KW-1185">Reference proteome</keyword>
<comment type="subcellular location">
    <subcellularLocation>
        <location evidence="2 12">Cell membrane</location>
        <topology evidence="2 12">Multi-pass membrane protein</topology>
    </subcellularLocation>
</comment>
<reference evidence="13" key="3">
    <citation type="submission" date="2025-09" db="UniProtKB">
        <authorList>
            <consortium name="Ensembl"/>
        </authorList>
    </citation>
    <scope>IDENTIFICATION</scope>
</reference>
<dbReference type="EMBL" id="AQIB01135203">
    <property type="status" value="NOT_ANNOTATED_CDS"/>
    <property type="molecule type" value="Genomic_DNA"/>
</dbReference>
<feature type="transmembrane region" description="Helical" evidence="12">
    <location>
        <begin position="57"/>
        <end position="81"/>
    </location>
</feature>
<evidence type="ECO:0000256" key="5">
    <source>
        <dbReference type="ARBA" id="ARBA00022507"/>
    </source>
</evidence>
<evidence type="ECO:0000256" key="11">
    <source>
        <dbReference type="ARBA" id="ARBA00023224"/>
    </source>
</evidence>
<sequence>IDINVMAPANLQMGLTFLTQMGVEILGNSFFLCLCNFTLLTGHKIRPTDLILNQQAFANLFVLFSRGIPHTIAAFGLNYFLDKAGCKLLFYFHRVARRVSLSTACLLSGFQAIKLCPCFSRWLELRIRSPKVIGFSCSLCWILHLLMNTCILKIVTGPLNRKNLNEETNYRVCSCAIQDRFGLFYA</sequence>
<dbReference type="PANTHER" id="PTHR24062">
    <property type="entry name" value="VOMERONASAL TYPE-1 RECEPTOR"/>
    <property type="match status" value="1"/>
</dbReference>
<evidence type="ECO:0000256" key="3">
    <source>
        <dbReference type="ARBA" id="ARBA00010663"/>
    </source>
</evidence>
<dbReference type="GO" id="GO:0005886">
    <property type="term" value="C:plasma membrane"/>
    <property type="evidence" value="ECO:0007669"/>
    <property type="project" value="UniProtKB-SubCell"/>
</dbReference>
<keyword evidence="9 12" id="KW-0472">Membrane</keyword>
<evidence type="ECO:0000256" key="12">
    <source>
        <dbReference type="RuleBase" id="RU364061"/>
    </source>
</evidence>
<comment type="function">
    <text evidence="1">Putative pheromone receptor.</text>
</comment>
<dbReference type="Gene3D" id="1.20.1070.10">
    <property type="entry name" value="Rhodopsin 7-helix transmembrane proteins"/>
    <property type="match status" value="1"/>
</dbReference>
<dbReference type="GO" id="GO:0019236">
    <property type="term" value="P:response to pheromone"/>
    <property type="evidence" value="ECO:0007669"/>
    <property type="project" value="UniProtKB-KW"/>
</dbReference>
<evidence type="ECO:0000256" key="2">
    <source>
        <dbReference type="ARBA" id="ARBA00004651"/>
    </source>
</evidence>
<dbReference type="Proteomes" id="UP000029965">
    <property type="component" value="Chromosome 6"/>
</dbReference>
<keyword evidence="10 12" id="KW-0675">Receptor</keyword>
<dbReference type="EMBL" id="AQIB01135202">
    <property type="status" value="NOT_ANNOTATED_CDS"/>
    <property type="molecule type" value="Genomic_DNA"/>
</dbReference>
<keyword evidence="4 12" id="KW-1003">Cell membrane</keyword>
<dbReference type="EMBL" id="AQIB01135204">
    <property type="status" value="NOT_ANNOTATED_CDS"/>
    <property type="molecule type" value="Genomic_DNA"/>
</dbReference>
<protein>
    <recommendedName>
        <fullName evidence="12">Vomeronasal type-1 receptor</fullName>
    </recommendedName>
</protein>
<dbReference type="AlphaFoldDB" id="A0A0D9S6A5"/>
<evidence type="ECO:0000256" key="9">
    <source>
        <dbReference type="ARBA" id="ARBA00023136"/>
    </source>
</evidence>
<evidence type="ECO:0000313" key="13">
    <source>
        <dbReference type="Ensembl" id="ENSCSAP00000016394.1"/>
    </source>
</evidence>
<dbReference type="GeneTree" id="ENSGT00960000186612"/>
<keyword evidence="6 12" id="KW-0812">Transmembrane</keyword>
<dbReference type="Pfam" id="PF03402">
    <property type="entry name" value="V1R"/>
    <property type="match status" value="1"/>
</dbReference>
<keyword evidence="7 12" id="KW-1133">Transmembrane helix</keyword>